<dbReference type="PANTHER" id="PTHR30347">
    <property type="entry name" value="POTASSIUM CHANNEL RELATED"/>
    <property type="match status" value="1"/>
</dbReference>
<accession>A0A1G7PYV7</accession>
<dbReference type="PANTHER" id="PTHR30347:SF1">
    <property type="entry name" value="MECHANOSENSITIVE CHANNEL MSCK"/>
    <property type="match status" value="1"/>
</dbReference>
<dbReference type="GO" id="GO:0008381">
    <property type="term" value="F:mechanosensitive monoatomic ion channel activity"/>
    <property type="evidence" value="ECO:0007669"/>
    <property type="project" value="UniProtKB-ARBA"/>
</dbReference>
<dbReference type="InterPro" id="IPR049278">
    <property type="entry name" value="MS_channel_C"/>
</dbReference>
<feature type="transmembrane region" description="Helical" evidence="7">
    <location>
        <begin position="100"/>
        <end position="121"/>
    </location>
</feature>
<comment type="subcellular location">
    <subcellularLocation>
        <location evidence="1">Cell membrane</location>
        <topology evidence="1">Multi-pass membrane protein</topology>
    </subcellularLocation>
</comment>
<dbReference type="PROSITE" id="PS51257">
    <property type="entry name" value="PROKAR_LIPOPROTEIN"/>
    <property type="match status" value="1"/>
</dbReference>
<dbReference type="GO" id="GO:0005886">
    <property type="term" value="C:plasma membrane"/>
    <property type="evidence" value="ECO:0007669"/>
    <property type="project" value="UniProtKB-SubCell"/>
</dbReference>
<dbReference type="InterPro" id="IPR052702">
    <property type="entry name" value="MscS-like_channel"/>
</dbReference>
<feature type="transmembrane region" description="Helical" evidence="7">
    <location>
        <begin position="61"/>
        <end position="79"/>
    </location>
</feature>
<dbReference type="InterPro" id="IPR023408">
    <property type="entry name" value="MscS_beta-dom_sf"/>
</dbReference>
<keyword evidence="3" id="KW-1003">Cell membrane</keyword>
<evidence type="ECO:0000256" key="4">
    <source>
        <dbReference type="ARBA" id="ARBA00022692"/>
    </source>
</evidence>
<dbReference type="RefSeq" id="WP_172838337.1">
    <property type="nucleotide sequence ID" value="NZ_LT629690.1"/>
</dbReference>
<dbReference type="Proteomes" id="UP000182427">
    <property type="component" value="Chromosome I"/>
</dbReference>
<feature type="domain" description="Mechanosensitive ion channel MscS C-terminal" evidence="9">
    <location>
        <begin position="222"/>
        <end position="303"/>
    </location>
</feature>
<keyword evidence="5 7" id="KW-1133">Transmembrane helix</keyword>
<evidence type="ECO:0000256" key="7">
    <source>
        <dbReference type="SAM" id="Phobius"/>
    </source>
</evidence>
<dbReference type="AlphaFoldDB" id="A0A1G7PYV7"/>
<dbReference type="Pfam" id="PF00924">
    <property type="entry name" value="MS_channel_2nd"/>
    <property type="match status" value="1"/>
</dbReference>
<proteinExistence type="inferred from homology"/>
<keyword evidence="4 7" id="KW-0812">Transmembrane</keyword>
<dbReference type="InterPro" id="IPR006685">
    <property type="entry name" value="MscS_channel_2nd"/>
</dbReference>
<sequence length="326" mass="36010">MRLKGSGRLLLLAVGVTACLVAARLVLEGHHLPDFVYRWGGSLQGVLATELFSVGNSPVRLLFVIKVAVFFFVLSRFTRVARWILKGLLQSDPRFDNHRIYVLSRLLTITIFVIGCLLGIHVEHINLHTFVLVGGTIGVAVGLGVQRYVGNLVSGLSILFEGQLRLGDFVQFGDQQGFIERLGATSSQIRTPNNTTVVIPNTELSNSKFINYSGRHTTFRLVLPLTVSYGVDAEIVLSEVMKTIAAHPAALERPEPSVILTEMKPDTMNFQARLWTKTHPEDFDVLTSELYVAIKRMFEANGITLPRPAMDVWLAGNDGSENSPRA</sequence>
<evidence type="ECO:0000256" key="5">
    <source>
        <dbReference type="ARBA" id="ARBA00022989"/>
    </source>
</evidence>
<evidence type="ECO:0000259" key="9">
    <source>
        <dbReference type="Pfam" id="PF21082"/>
    </source>
</evidence>
<dbReference type="Gene3D" id="1.10.287.1260">
    <property type="match status" value="1"/>
</dbReference>
<dbReference type="EMBL" id="LT629690">
    <property type="protein sequence ID" value="SDF90550.1"/>
    <property type="molecule type" value="Genomic_DNA"/>
</dbReference>
<evidence type="ECO:0000256" key="2">
    <source>
        <dbReference type="ARBA" id="ARBA00008017"/>
    </source>
</evidence>
<dbReference type="Gene3D" id="2.30.30.60">
    <property type="match status" value="1"/>
</dbReference>
<keyword evidence="11" id="KW-1185">Reference proteome</keyword>
<dbReference type="SUPFAM" id="SSF82689">
    <property type="entry name" value="Mechanosensitive channel protein MscS (YggB), C-terminal domain"/>
    <property type="match status" value="1"/>
</dbReference>
<dbReference type="InterPro" id="IPR010920">
    <property type="entry name" value="LSM_dom_sf"/>
</dbReference>
<comment type="similarity">
    <text evidence="2">Belongs to the MscS (TC 1.A.23) family.</text>
</comment>
<gene>
    <name evidence="10" type="ORF">SAMN05444167_3649</name>
</gene>
<feature type="transmembrane region" description="Helical" evidence="7">
    <location>
        <begin position="127"/>
        <end position="145"/>
    </location>
</feature>
<dbReference type="InterPro" id="IPR011014">
    <property type="entry name" value="MscS_channel_TM-2"/>
</dbReference>
<protein>
    <submittedName>
        <fullName evidence="10">Mechanosensitive ion channel</fullName>
    </submittedName>
</protein>
<dbReference type="Pfam" id="PF21082">
    <property type="entry name" value="MS_channel_3rd"/>
    <property type="match status" value="1"/>
</dbReference>
<dbReference type="Gene3D" id="3.30.70.100">
    <property type="match status" value="1"/>
</dbReference>
<name>A0A1G7PYV7_9BACT</name>
<evidence type="ECO:0000313" key="10">
    <source>
        <dbReference type="EMBL" id="SDF90550.1"/>
    </source>
</evidence>
<evidence type="ECO:0000313" key="11">
    <source>
        <dbReference type="Proteomes" id="UP000182427"/>
    </source>
</evidence>
<dbReference type="SUPFAM" id="SSF82861">
    <property type="entry name" value="Mechanosensitive channel protein MscS (YggB), transmembrane region"/>
    <property type="match status" value="1"/>
</dbReference>
<reference evidence="11" key="1">
    <citation type="submission" date="2016-10" db="EMBL/GenBank/DDBJ databases">
        <authorList>
            <person name="Varghese N."/>
            <person name="Submissions S."/>
        </authorList>
    </citation>
    <scope>NUCLEOTIDE SEQUENCE [LARGE SCALE GENOMIC DNA]</scope>
    <source>
        <strain evidence="11">GAS232</strain>
    </source>
</reference>
<evidence type="ECO:0000259" key="8">
    <source>
        <dbReference type="Pfam" id="PF00924"/>
    </source>
</evidence>
<feature type="domain" description="Mechanosensitive ion channel MscS" evidence="8">
    <location>
        <begin position="148"/>
        <end position="213"/>
    </location>
</feature>
<evidence type="ECO:0000256" key="1">
    <source>
        <dbReference type="ARBA" id="ARBA00004651"/>
    </source>
</evidence>
<evidence type="ECO:0000256" key="6">
    <source>
        <dbReference type="ARBA" id="ARBA00023136"/>
    </source>
</evidence>
<dbReference type="SUPFAM" id="SSF50182">
    <property type="entry name" value="Sm-like ribonucleoproteins"/>
    <property type="match status" value="1"/>
</dbReference>
<organism evidence="10 11">
    <name type="scientific">Terriglobus roseus</name>
    <dbReference type="NCBI Taxonomy" id="392734"/>
    <lineage>
        <taxon>Bacteria</taxon>
        <taxon>Pseudomonadati</taxon>
        <taxon>Acidobacteriota</taxon>
        <taxon>Terriglobia</taxon>
        <taxon>Terriglobales</taxon>
        <taxon>Acidobacteriaceae</taxon>
        <taxon>Terriglobus</taxon>
    </lineage>
</organism>
<keyword evidence="6 7" id="KW-0472">Membrane</keyword>
<dbReference type="InterPro" id="IPR011066">
    <property type="entry name" value="MscS_channel_C_sf"/>
</dbReference>
<evidence type="ECO:0000256" key="3">
    <source>
        <dbReference type="ARBA" id="ARBA00022475"/>
    </source>
</evidence>